<gene>
    <name evidence="4" type="ORF">CVLEPA_LOCUS15945</name>
</gene>
<organism evidence="4 5">
    <name type="scientific">Clavelina lepadiformis</name>
    <name type="common">Light-bulb sea squirt</name>
    <name type="synonym">Ascidia lepadiformis</name>
    <dbReference type="NCBI Taxonomy" id="159417"/>
    <lineage>
        <taxon>Eukaryota</taxon>
        <taxon>Metazoa</taxon>
        <taxon>Chordata</taxon>
        <taxon>Tunicata</taxon>
        <taxon>Ascidiacea</taxon>
        <taxon>Aplousobranchia</taxon>
        <taxon>Clavelinidae</taxon>
        <taxon>Clavelina</taxon>
    </lineage>
</organism>
<protein>
    <recommendedName>
        <fullName evidence="3">Fibrinogen C-terminal domain-containing protein</fullName>
    </recommendedName>
</protein>
<feature type="domain" description="Fibrinogen C-terminal" evidence="3">
    <location>
        <begin position="101"/>
        <end position="304"/>
    </location>
</feature>
<dbReference type="Proteomes" id="UP001642483">
    <property type="component" value="Unassembled WGS sequence"/>
</dbReference>
<accession>A0ABP0FZ18</accession>
<dbReference type="InterPro" id="IPR050373">
    <property type="entry name" value="Fibrinogen_C-term_domain"/>
</dbReference>
<dbReference type="PROSITE" id="PS51406">
    <property type="entry name" value="FIBRINOGEN_C_2"/>
    <property type="match status" value="1"/>
</dbReference>
<evidence type="ECO:0000256" key="1">
    <source>
        <dbReference type="SAM" id="MobiDB-lite"/>
    </source>
</evidence>
<sequence length="305" mass="34211">MKFAICLILFAFYYKMTSSQQCRQVTVCDDDVVKGDKGVRGRAGSKGVKGDRGEDGDRGIQGESCALGSLGVELMEKLTRLEELLSSSTTIAPTTSTTTTTTSASRPSSCSTSSANGVRILQNGDQVLCEDGWTVFQRRMDGSLDFQRDWNDYLSGFGQMDGEFWLGLGKIHRNTQSGDCNLKIELWDFDDVYKYADYDDFTLDDEDNLFRLHIGSYSGTAGDSLTYHNNRPFSSRDRDNDDTNSLNCVNNYGGGGGWWFGYCRHSTLNALWGRNRSSTEKILWQHWSSNVGLKWTKMRFRCVGN</sequence>
<dbReference type="SMART" id="SM00186">
    <property type="entry name" value="FBG"/>
    <property type="match status" value="1"/>
</dbReference>
<dbReference type="Gene3D" id="3.90.215.10">
    <property type="entry name" value="Gamma Fibrinogen, chain A, domain 1"/>
    <property type="match status" value="1"/>
</dbReference>
<dbReference type="PANTHER" id="PTHR19143">
    <property type="entry name" value="FIBRINOGEN/TENASCIN/ANGIOPOEITIN"/>
    <property type="match status" value="1"/>
</dbReference>
<comment type="caution">
    <text evidence="4">The sequence shown here is derived from an EMBL/GenBank/DDBJ whole genome shotgun (WGS) entry which is preliminary data.</text>
</comment>
<name>A0ABP0FZ18_CLALP</name>
<feature type="signal peptide" evidence="2">
    <location>
        <begin position="1"/>
        <end position="19"/>
    </location>
</feature>
<dbReference type="EMBL" id="CAWYQH010000098">
    <property type="protein sequence ID" value="CAK8684832.1"/>
    <property type="molecule type" value="Genomic_DNA"/>
</dbReference>
<feature type="region of interest" description="Disordered" evidence="1">
    <location>
        <begin position="89"/>
        <end position="115"/>
    </location>
</feature>
<dbReference type="InterPro" id="IPR002181">
    <property type="entry name" value="Fibrinogen_a/b/g_C_dom"/>
</dbReference>
<keyword evidence="2" id="KW-0732">Signal</keyword>
<reference evidence="4 5" key="1">
    <citation type="submission" date="2024-02" db="EMBL/GenBank/DDBJ databases">
        <authorList>
            <person name="Daric V."/>
            <person name="Darras S."/>
        </authorList>
    </citation>
    <scope>NUCLEOTIDE SEQUENCE [LARGE SCALE GENOMIC DNA]</scope>
</reference>
<dbReference type="Pfam" id="PF00147">
    <property type="entry name" value="Fibrinogen_C"/>
    <property type="match status" value="1"/>
</dbReference>
<dbReference type="PANTHER" id="PTHR19143:SF327">
    <property type="entry name" value="FI21813P1-RELATED"/>
    <property type="match status" value="1"/>
</dbReference>
<evidence type="ECO:0000256" key="2">
    <source>
        <dbReference type="SAM" id="SignalP"/>
    </source>
</evidence>
<evidence type="ECO:0000259" key="3">
    <source>
        <dbReference type="PROSITE" id="PS51406"/>
    </source>
</evidence>
<evidence type="ECO:0000313" key="4">
    <source>
        <dbReference type="EMBL" id="CAK8684832.1"/>
    </source>
</evidence>
<feature type="compositionally biased region" description="Basic and acidic residues" evidence="1">
    <location>
        <begin position="48"/>
        <end position="60"/>
    </location>
</feature>
<feature type="region of interest" description="Disordered" evidence="1">
    <location>
        <begin position="38"/>
        <end position="60"/>
    </location>
</feature>
<keyword evidence="5" id="KW-1185">Reference proteome</keyword>
<dbReference type="InterPro" id="IPR014716">
    <property type="entry name" value="Fibrinogen_a/b/g_C_1"/>
</dbReference>
<evidence type="ECO:0000313" key="5">
    <source>
        <dbReference type="Proteomes" id="UP001642483"/>
    </source>
</evidence>
<dbReference type="SUPFAM" id="SSF56496">
    <property type="entry name" value="Fibrinogen C-terminal domain-like"/>
    <property type="match status" value="1"/>
</dbReference>
<dbReference type="InterPro" id="IPR036056">
    <property type="entry name" value="Fibrinogen-like_C"/>
</dbReference>
<feature type="chain" id="PRO_5046179923" description="Fibrinogen C-terminal domain-containing protein" evidence="2">
    <location>
        <begin position="20"/>
        <end position="305"/>
    </location>
</feature>
<proteinExistence type="predicted"/>